<protein>
    <submittedName>
        <fullName evidence="1">Hydrolase</fullName>
    </submittedName>
</protein>
<evidence type="ECO:0000313" key="2">
    <source>
        <dbReference type="Proteomes" id="UP000055854"/>
    </source>
</evidence>
<gene>
    <name evidence="1" type="ORF">ATB53_20385</name>
</gene>
<evidence type="ECO:0000313" key="1">
    <source>
        <dbReference type="EMBL" id="KWV10685.1"/>
    </source>
</evidence>
<name>A0A125PUN6_XANCT</name>
<dbReference type="EMBL" id="LNTA01000373">
    <property type="protein sequence ID" value="KWV10685.1"/>
    <property type="molecule type" value="Genomic_DNA"/>
</dbReference>
<dbReference type="AlphaFoldDB" id="A0A125PUN6"/>
<proteinExistence type="predicted"/>
<reference evidence="1 2" key="1">
    <citation type="submission" date="2015-11" db="EMBL/GenBank/DDBJ databases">
        <title>Long Read and Single Molecule DNA Sequencing Simplifies Genome Assembly and TAL Effector Gene Analysis of Xanthomonas translucens.</title>
        <authorList>
            <person name="Peng Z."/>
            <person name="Hu Y."/>
            <person name="Xie J."/>
            <person name="Potnis N."/>
            <person name="Akhunova A."/>
            <person name="Jones J."/>
            <person name="Liu Z."/>
            <person name="White F."/>
            <person name="Liu S."/>
        </authorList>
    </citation>
    <scope>NUCLEOTIDE SEQUENCE [LARGE SCALE GENOMIC DNA]</scope>
    <source>
        <strain evidence="1 2">B1</strain>
    </source>
</reference>
<organism evidence="1 2">
    <name type="scientific">Xanthomonas campestris pv. translucens</name>
    <dbReference type="NCBI Taxonomy" id="343"/>
    <lineage>
        <taxon>Bacteria</taxon>
        <taxon>Pseudomonadati</taxon>
        <taxon>Pseudomonadota</taxon>
        <taxon>Gammaproteobacteria</taxon>
        <taxon>Lysobacterales</taxon>
        <taxon>Lysobacteraceae</taxon>
        <taxon>Xanthomonas</taxon>
        <taxon>Xanthomonas translucens group</taxon>
    </lineage>
</organism>
<dbReference type="OrthoDB" id="9794683at2"/>
<sequence length="90" mass="9875">MFVCTVSHPLLDARTCGGLGVALAWPWSEQRWCAPWRPIRVSPFANGLLGARGMATLWSEVRWVWLPLALAVGTWKPVQAPPSPASRSPP</sequence>
<dbReference type="InterPro" id="IPR007404">
    <property type="entry name" value="YdjM-like"/>
</dbReference>
<keyword evidence="1" id="KW-0378">Hydrolase</keyword>
<dbReference type="Pfam" id="PF04307">
    <property type="entry name" value="YdjM"/>
    <property type="match status" value="1"/>
</dbReference>
<accession>A0A125PUN6</accession>
<dbReference type="Proteomes" id="UP000055854">
    <property type="component" value="Unassembled WGS sequence"/>
</dbReference>
<comment type="caution">
    <text evidence="1">The sequence shown here is derived from an EMBL/GenBank/DDBJ whole genome shotgun (WGS) entry which is preliminary data.</text>
</comment>
<dbReference type="GO" id="GO:0016787">
    <property type="term" value="F:hydrolase activity"/>
    <property type="evidence" value="ECO:0007669"/>
    <property type="project" value="UniProtKB-KW"/>
</dbReference>